<reference evidence="3 4" key="1">
    <citation type="submission" date="2023-07" db="EMBL/GenBank/DDBJ databases">
        <title>Sequencing the genomes of 1000 actinobacteria strains.</title>
        <authorList>
            <person name="Klenk H.-P."/>
        </authorList>
    </citation>
    <scope>NUCLEOTIDE SEQUENCE [LARGE SCALE GENOMIC DNA]</scope>
    <source>
        <strain evidence="3 4">GD13</strain>
    </source>
</reference>
<protein>
    <recommendedName>
        <fullName evidence="2">DnaJ homologue subfamily C member 28 conserved domain-containing protein</fullName>
    </recommendedName>
</protein>
<dbReference type="InterPro" id="IPR018961">
    <property type="entry name" value="DnaJ_homolog_subfam-C_membr-28"/>
</dbReference>
<evidence type="ECO:0000259" key="2">
    <source>
        <dbReference type="Pfam" id="PF09350"/>
    </source>
</evidence>
<evidence type="ECO:0000313" key="3">
    <source>
        <dbReference type="EMBL" id="MDP9821512.1"/>
    </source>
</evidence>
<comment type="caution">
    <text evidence="3">The sequence shown here is derived from an EMBL/GenBank/DDBJ whole genome shotgun (WGS) entry which is preliminary data.</text>
</comment>
<keyword evidence="4" id="KW-1185">Reference proteome</keyword>
<dbReference type="Pfam" id="PF09350">
    <property type="entry name" value="DJC28_CD"/>
    <property type="match status" value="1"/>
</dbReference>
<feature type="region of interest" description="Disordered" evidence="1">
    <location>
        <begin position="1"/>
        <end position="20"/>
    </location>
</feature>
<proteinExistence type="predicted"/>
<organism evidence="3 4">
    <name type="scientific">Nocardioides massiliensis</name>
    <dbReference type="NCBI Taxonomy" id="1325935"/>
    <lineage>
        <taxon>Bacteria</taxon>
        <taxon>Bacillati</taxon>
        <taxon>Actinomycetota</taxon>
        <taxon>Actinomycetes</taxon>
        <taxon>Propionibacteriales</taxon>
        <taxon>Nocardioidaceae</taxon>
        <taxon>Nocardioides</taxon>
    </lineage>
</organism>
<dbReference type="RefSeq" id="WP_246360040.1">
    <property type="nucleotide sequence ID" value="NZ_CCXJ01000018.1"/>
</dbReference>
<feature type="region of interest" description="Disordered" evidence="1">
    <location>
        <begin position="149"/>
        <end position="180"/>
    </location>
</feature>
<accession>A0ABT9NM67</accession>
<name>A0ABT9NM67_9ACTN</name>
<dbReference type="EMBL" id="JAUSQM010000001">
    <property type="protein sequence ID" value="MDP9821512.1"/>
    <property type="molecule type" value="Genomic_DNA"/>
</dbReference>
<feature type="compositionally biased region" description="Basic and acidic residues" evidence="1">
    <location>
        <begin position="1"/>
        <end position="12"/>
    </location>
</feature>
<sequence length="180" mass="20616">MTDEPASDREPDPQEAVAARMREQHRWVDLQIQQAMARGDFDNLPGAGKPIEGLGGDPDPDWWAKRLVAREQLTGIAPPAIGLRREDAELDGLLDRESAESEVRRLVEDFNRRVIEARRQLQGGPPVITRTRDVDAEVAAWRARREERRAAQRAQLSAERARRAERPHRRRWFRPPEAPA</sequence>
<evidence type="ECO:0000313" key="4">
    <source>
        <dbReference type="Proteomes" id="UP001240447"/>
    </source>
</evidence>
<evidence type="ECO:0000256" key="1">
    <source>
        <dbReference type="SAM" id="MobiDB-lite"/>
    </source>
</evidence>
<feature type="domain" description="DnaJ homologue subfamily C member 28 conserved" evidence="2">
    <location>
        <begin position="27"/>
        <end position="94"/>
    </location>
</feature>
<gene>
    <name evidence="3" type="ORF">J2S59_001321</name>
</gene>
<dbReference type="Proteomes" id="UP001240447">
    <property type="component" value="Unassembled WGS sequence"/>
</dbReference>